<name>A0A6J5CSJ5_9BURK</name>
<protein>
    <submittedName>
        <fullName evidence="1">Uncharacterized protein</fullName>
    </submittedName>
</protein>
<organism evidence="1 2">
    <name type="scientific">Paraburkholderia sediminicola</name>
    <dbReference type="NCBI Taxonomy" id="458836"/>
    <lineage>
        <taxon>Bacteria</taxon>
        <taxon>Pseudomonadati</taxon>
        <taxon>Pseudomonadota</taxon>
        <taxon>Betaproteobacteria</taxon>
        <taxon>Burkholderiales</taxon>
        <taxon>Burkholderiaceae</taxon>
        <taxon>Paraburkholderia</taxon>
    </lineage>
</organism>
<evidence type="ECO:0000313" key="2">
    <source>
        <dbReference type="Proteomes" id="UP000494255"/>
    </source>
</evidence>
<gene>
    <name evidence="1" type="ORF">LMG24238_06933</name>
</gene>
<evidence type="ECO:0000313" key="1">
    <source>
        <dbReference type="EMBL" id="CAB3742747.1"/>
    </source>
</evidence>
<keyword evidence="2" id="KW-1185">Reference proteome</keyword>
<proteinExistence type="predicted"/>
<dbReference type="EMBL" id="CADIKC010000015">
    <property type="protein sequence ID" value="CAB3742747.1"/>
    <property type="molecule type" value="Genomic_DNA"/>
</dbReference>
<accession>A0A6J5CSJ5</accession>
<sequence>MTRESTGPDIVDFVAYRAARCKKARIDNDEIITDVHLSVTRGGTVVPSPARVADLHVLAVLAWCLDMSSSMLDTYLLTH</sequence>
<dbReference type="AlphaFoldDB" id="A0A6J5CSJ5"/>
<reference evidence="1 2" key="1">
    <citation type="submission" date="2020-04" db="EMBL/GenBank/DDBJ databases">
        <authorList>
            <person name="De Canck E."/>
        </authorList>
    </citation>
    <scope>NUCLEOTIDE SEQUENCE [LARGE SCALE GENOMIC DNA]</scope>
    <source>
        <strain evidence="1 2">LMG 24238</strain>
    </source>
</reference>
<dbReference type="Proteomes" id="UP000494255">
    <property type="component" value="Unassembled WGS sequence"/>
</dbReference>